<dbReference type="AlphaFoldDB" id="A0AAV0G5M1"/>
<comment type="caution">
    <text evidence="2">The sequence shown here is derived from an EMBL/GenBank/DDBJ whole genome shotgun (WGS) entry which is preliminary data.</text>
</comment>
<accession>A0AAV0G5M1</accession>
<keyword evidence="3" id="KW-1185">Reference proteome</keyword>
<name>A0AAV0G5M1_9ASTE</name>
<reference evidence="2" key="1">
    <citation type="submission" date="2022-07" db="EMBL/GenBank/DDBJ databases">
        <authorList>
            <person name="Macas J."/>
            <person name="Novak P."/>
            <person name="Neumann P."/>
        </authorList>
    </citation>
    <scope>NUCLEOTIDE SEQUENCE</scope>
</reference>
<evidence type="ECO:0000313" key="1">
    <source>
        <dbReference type="EMBL" id="CAH9106693.1"/>
    </source>
</evidence>
<evidence type="ECO:0000313" key="3">
    <source>
        <dbReference type="Proteomes" id="UP001152523"/>
    </source>
</evidence>
<dbReference type="EMBL" id="CAMAPF010000138">
    <property type="protein sequence ID" value="CAH9106693.1"/>
    <property type="molecule type" value="Genomic_DNA"/>
</dbReference>
<proteinExistence type="predicted"/>
<dbReference type="EMBL" id="CAMAPF010001042">
    <property type="protein sequence ID" value="CAH9142530.1"/>
    <property type="molecule type" value="Genomic_DNA"/>
</dbReference>
<protein>
    <submittedName>
        <fullName evidence="2">Uncharacterized protein</fullName>
    </submittedName>
</protein>
<evidence type="ECO:0000313" key="2">
    <source>
        <dbReference type="EMBL" id="CAH9142530.1"/>
    </source>
</evidence>
<organism evidence="2 3">
    <name type="scientific">Cuscuta epithymum</name>
    <dbReference type="NCBI Taxonomy" id="186058"/>
    <lineage>
        <taxon>Eukaryota</taxon>
        <taxon>Viridiplantae</taxon>
        <taxon>Streptophyta</taxon>
        <taxon>Embryophyta</taxon>
        <taxon>Tracheophyta</taxon>
        <taxon>Spermatophyta</taxon>
        <taxon>Magnoliopsida</taxon>
        <taxon>eudicotyledons</taxon>
        <taxon>Gunneridae</taxon>
        <taxon>Pentapetalae</taxon>
        <taxon>asterids</taxon>
        <taxon>lamiids</taxon>
        <taxon>Solanales</taxon>
        <taxon>Convolvulaceae</taxon>
        <taxon>Cuscuteae</taxon>
        <taxon>Cuscuta</taxon>
        <taxon>Cuscuta subgen. Cuscuta</taxon>
    </lineage>
</organism>
<gene>
    <name evidence="1" type="ORF">CEPIT_LOCUS17699</name>
    <name evidence="2" type="ORF">CEPIT_LOCUS39970</name>
</gene>
<dbReference type="Proteomes" id="UP001152523">
    <property type="component" value="Unassembled WGS sequence"/>
</dbReference>
<sequence>MRNPRYERTRRKMDLLVFNGSEAYDWIIKVERFYPLNQVAAEKKVELVVIAMEEREDSATCQSGNSSAKNLAPAKRQITLLHLKDIMEDRVSSLEQKLEEQSLVLGEILQMMKDKKKQKPKSPEEFIRHEIFIF</sequence>